<name>A0A1G4US57_9HYPH</name>
<dbReference type="EMBL" id="FMTP01000010">
    <property type="protein sequence ID" value="SCW95805.1"/>
    <property type="molecule type" value="Genomic_DNA"/>
</dbReference>
<gene>
    <name evidence="1" type="ORF">SAMN05660859_0123</name>
</gene>
<organism evidence="1 2">
    <name type="scientific">Ancylobacter rudongensis</name>
    <dbReference type="NCBI Taxonomy" id="177413"/>
    <lineage>
        <taxon>Bacteria</taxon>
        <taxon>Pseudomonadati</taxon>
        <taxon>Pseudomonadota</taxon>
        <taxon>Alphaproteobacteria</taxon>
        <taxon>Hyphomicrobiales</taxon>
        <taxon>Xanthobacteraceae</taxon>
        <taxon>Ancylobacter</taxon>
    </lineage>
</organism>
<reference evidence="2" key="1">
    <citation type="submission" date="2016-10" db="EMBL/GenBank/DDBJ databases">
        <authorList>
            <person name="Varghese N."/>
            <person name="Submissions S."/>
        </authorList>
    </citation>
    <scope>NUCLEOTIDE SEQUENCE [LARGE SCALE GENOMIC DNA]</scope>
    <source>
        <strain evidence="2">CGMCC 1.1761</strain>
    </source>
</reference>
<keyword evidence="2" id="KW-1185">Reference proteome</keyword>
<dbReference type="SUPFAM" id="SSF88697">
    <property type="entry name" value="PUA domain-like"/>
    <property type="match status" value="1"/>
</dbReference>
<dbReference type="STRING" id="177413.SAMN05660859_0123"/>
<evidence type="ECO:0008006" key="3">
    <source>
        <dbReference type="Google" id="ProtNLM"/>
    </source>
</evidence>
<dbReference type="InterPro" id="IPR015947">
    <property type="entry name" value="PUA-like_sf"/>
</dbReference>
<sequence>MNLTTQNGVFMKVISIWQPFAELLVRRYKVFETRSWAPPRSCIGLRMGIASTKTLRPEQRAHFNDPEFQAHYSKLGLPERLEDLSHGYLLGTAVLDSYELITAEFLEDVSDEEQQYGWFNLGGYAWRMVDPIRLEHPVPIRGAQGIYEWKGQLPGHEHEERPAPV</sequence>
<protein>
    <recommendedName>
        <fullName evidence="3">ASCH domain-containing protein</fullName>
    </recommendedName>
</protein>
<dbReference type="Gene3D" id="2.30.130.30">
    <property type="entry name" value="Hypothetical protein"/>
    <property type="match status" value="1"/>
</dbReference>
<dbReference type="AlphaFoldDB" id="A0A1G4US57"/>
<dbReference type="Proteomes" id="UP000198889">
    <property type="component" value="Unassembled WGS sequence"/>
</dbReference>
<accession>A0A1G4US57</accession>
<evidence type="ECO:0000313" key="2">
    <source>
        <dbReference type="Proteomes" id="UP000198889"/>
    </source>
</evidence>
<proteinExistence type="predicted"/>
<evidence type="ECO:0000313" key="1">
    <source>
        <dbReference type="EMBL" id="SCW95805.1"/>
    </source>
</evidence>